<dbReference type="RefSeq" id="WP_135339037.1">
    <property type="nucleotide sequence ID" value="NZ_JBHLTX010000053.1"/>
</dbReference>
<reference evidence="3 4" key="1">
    <citation type="submission" date="2019-03" db="EMBL/GenBank/DDBJ databases">
        <authorList>
            <person name="Gonzalez-Pimentel J.L."/>
        </authorList>
    </citation>
    <scope>NUCLEOTIDE SEQUENCE [LARGE SCALE GENOMIC DNA]</scope>
    <source>
        <strain evidence="3 4">JCM 31289</strain>
    </source>
</reference>
<comment type="caution">
    <text evidence="3">The sequence shown here is derived from an EMBL/GenBank/DDBJ whole genome shotgun (WGS) entry which is preliminary data.</text>
</comment>
<dbReference type="AlphaFoldDB" id="A0A4Z0H7W0"/>
<dbReference type="EMBL" id="SRID01000087">
    <property type="protein sequence ID" value="TGB11183.1"/>
    <property type="molecule type" value="Genomic_DNA"/>
</dbReference>
<gene>
    <name evidence="3" type="ORF">E4099_12220</name>
</gene>
<dbReference type="Pfam" id="PF19631">
    <property type="entry name" value="Trypco2"/>
    <property type="match status" value="1"/>
</dbReference>
<proteinExistence type="predicted"/>
<organism evidence="3 4">
    <name type="scientific">Streptomyces palmae</name>
    <dbReference type="NCBI Taxonomy" id="1701085"/>
    <lineage>
        <taxon>Bacteria</taxon>
        <taxon>Bacillati</taxon>
        <taxon>Actinomycetota</taxon>
        <taxon>Actinomycetes</taxon>
        <taxon>Kitasatosporales</taxon>
        <taxon>Streptomycetaceae</taxon>
        <taxon>Streptomyces</taxon>
    </lineage>
</organism>
<dbReference type="OrthoDB" id="3696289at2"/>
<evidence type="ECO:0000259" key="2">
    <source>
        <dbReference type="Pfam" id="PF19631"/>
    </source>
</evidence>
<feature type="domain" description="Trypsin-co-occurring" evidence="2">
    <location>
        <begin position="12"/>
        <end position="88"/>
    </location>
</feature>
<feature type="region of interest" description="Disordered" evidence="1">
    <location>
        <begin position="94"/>
        <end position="118"/>
    </location>
</feature>
<evidence type="ECO:0000313" key="3">
    <source>
        <dbReference type="EMBL" id="TGB11183.1"/>
    </source>
</evidence>
<dbReference type="InterPro" id="IPR045608">
    <property type="entry name" value="Trypco2"/>
</dbReference>
<dbReference type="Proteomes" id="UP000297948">
    <property type="component" value="Unassembled WGS sequence"/>
</dbReference>
<name>A0A4Z0H7W0_9ACTN</name>
<evidence type="ECO:0000313" key="4">
    <source>
        <dbReference type="Proteomes" id="UP000297948"/>
    </source>
</evidence>
<accession>A0A4Z0H7W0</accession>
<protein>
    <recommendedName>
        <fullName evidence="2">Trypsin-co-occurring domain-containing protein</fullName>
    </recommendedName>
</protein>
<keyword evidence="4" id="KW-1185">Reference proteome</keyword>
<sequence length="118" mass="12696">MVSSASEDAMDIELADAVQAVRDELVMAAVRAAGQDVVFELGDIGMEFTVELRRETKGTGRVKAWVLDAGADHTRGQTRTHKISFTLKARDARTGAPWKVGNRSTGTTDHFGPQPGTP</sequence>
<evidence type="ECO:0000256" key="1">
    <source>
        <dbReference type="SAM" id="MobiDB-lite"/>
    </source>
</evidence>